<name>A0AAW5T0U3_9MYCO</name>
<comment type="caution">
    <text evidence="5">The sequence shown here is derived from an EMBL/GenBank/DDBJ whole genome shotgun (WGS) entry which is preliminary data.</text>
</comment>
<accession>A0AAW5T0U3</accession>
<feature type="domain" description="HTH marR-type" evidence="4">
    <location>
        <begin position="1"/>
        <end position="121"/>
    </location>
</feature>
<evidence type="ECO:0000256" key="3">
    <source>
        <dbReference type="ARBA" id="ARBA00023163"/>
    </source>
</evidence>
<dbReference type="EMBL" id="JACKVC010000010">
    <property type="protein sequence ID" value="MCV7388161.1"/>
    <property type="molecule type" value="Genomic_DNA"/>
</dbReference>
<keyword evidence="2" id="KW-0238">DNA-binding</keyword>
<dbReference type="GO" id="GO:0003677">
    <property type="term" value="F:DNA binding"/>
    <property type="evidence" value="ECO:0007669"/>
    <property type="project" value="UniProtKB-KW"/>
</dbReference>
<sequence>MMRASLERSHSLGHTSLRPAHARLMVFLGWEGSRISDIARAQDVSKNAIGQLVDELEKLGYVERVADPQDRRAKVVRYTRQGVDMMADAAAVGERLDAEIADIIGARRLGQLRSALADICQRLQLGPA</sequence>
<dbReference type="Gene3D" id="1.10.10.10">
    <property type="entry name" value="Winged helix-like DNA-binding domain superfamily/Winged helix DNA-binding domain"/>
    <property type="match status" value="1"/>
</dbReference>
<keyword evidence="1" id="KW-0805">Transcription regulation</keyword>
<dbReference type="PROSITE" id="PS50995">
    <property type="entry name" value="HTH_MARR_2"/>
    <property type="match status" value="1"/>
</dbReference>
<dbReference type="InterPro" id="IPR036390">
    <property type="entry name" value="WH_DNA-bd_sf"/>
</dbReference>
<keyword evidence="3" id="KW-0804">Transcription</keyword>
<protein>
    <submittedName>
        <fullName evidence="5">Winged helix-turn-helix transcriptional regulator</fullName>
    </submittedName>
</protein>
<dbReference type="PANTHER" id="PTHR33164:SF57">
    <property type="entry name" value="MARR-FAMILY TRANSCRIPTIONAL REGULATOR"/>
    <property type="match status" value="1"/>
</dbReference>
<dbReference type="AlphaFoldDB" id="A0AAW5T0U3"/>
<evidence type="ECO:0000313" key="6">
    <source>
        <dbReference type="Proteomes" id="UP001141659"/>
    </source>
</evidence>
<dbReference type="SUPFAM" id="SSF46785">
    <property type="entry name" value="Winged helix' DNA-binding domain"/>
    <property type="match status" value="1"/>
</dbReference>
<dbReference type="InterPro" id="IPR000835">
    <property type="entry name" value="HTH_MarR-typ"/>
</dbReference>
<organism evidence="5 6">
    <name type="scientific">Mycolicibacterium porcinum</name>
    <dbReference type="NCBI Taxonomy" id="39693"/>
    <lineage>
        <taxon>Bacteria</taxon>
        <taxon>Bacillati</taxon>
        <taxon>Actinomycetota</taxon>
        <taxon>Actinomycetes</taxon>
        <taxon>Mycobacteriales</taxon>
        <taxon>Mycobacteriaceae</taxon>
        <taxon>Mycolicibacterium</taxon>
    </lineage>
</organism>
<reference evidence="5" key="2">
    <citation type="journal article" date="2022" name="BMC Genomics">
        <title>Comparative genome analysis of mycobacteria focusing on tRNA and non-coding RNA.</title>
        <authorList>
            <person name="Behra P.R.K."/>
            <person name="Pettersson B.M.F."/>
            <person name="Ramesh M."/>
            <person name="Das S."/>
            <person name="Dasgupta S."/>
            <person name="Kirsebom L.A."/>
        </authorList>
    </citation>
    <scope>NUCLEOTIDE SEQUENCE</scope>
    <source>
        <strain evidence="5">DSM 44242</strain>
    </source>
</reference>
<gene>
    <name evidence="5" type="ORF">H5P34_08890</name>
</gene>
<dbReference type="Pfam" id="PF12802">
    <property type="entry name" value="MarR_2"/>
    <property type="match status" value="1"/>
</dbReference>
<evidence type="ECO:0000256" key="1">
    <source>
        <dbReference type="ARBA" id="ARBA00023015"/>
    </source>
</evidence>
<dbReference type="GO" id="GO:0003700">
    <property type="term" value="F:DNA-binding transcription factor activity"/>
    <property type="evidence" value="ECO:0007669"/>
    <property type="project" value="InterPro"/>
</dbReference>
<reference evidence="5" key="1">
    <citation type="submission" date="2020-07" db="EMBL/GenBank/DDBJ databases">
        <authorList>
            <person name="Pettersson B.M.F."/>
            <person name="Behra P.R.K."/>
            <person name="Ramesh M."/>
            <person name="Das S."/>
            <person name="Dasgupta S."/>
            <person name="Kirsebom L.A."/>
        </authorList>
    </citation>
    <scope>NUCLEOTIDE SEQUENCE</scope>
    <source>
        <strain evidence="5">DSM 44242</strain>
    </source>
</reference>
<dbReference type="Proteomes" id="UP001141659">
    <property type="component" value="Unassembled WGS sequence"/>
</dbReference>
<evidence type="ECO:0000259" key="4">
    <source>
        <dbReference type="PROSITE" id="PS50995"/>
    </source>
</evidence>
<dbReference type="InterPro" id="IPR039422">
    <property type="entry name" value="MarR/SlyA-like"/>
</dbReference>
<evidence type="ECO:0000256" key="2">
    <source>
        <dbReference type="ARBA" id="ARBA00023125"/>
    </source>
</evidence>
<proteinExistence type="predicted"/>
<dbReference type="PROSITE" id="PS01117">
    <property type="entry name" value="HTH_MARR_1"/>
    <property type="match status" value="1"/>
</dbReference>
<dbReference type="PRINTS" id="PR00598">
    <property type="entry name" value="HTHMARR"/>
</dbReference>
<dbReference type="PANTHER" id="PTHR33164">
    <property type="entry name" value="TRANSCRIPTIONAL REGULATOR, MARR FAMILY"/>
    <property type="match status" value="1"/>
</dbReference>
<dbReference type="InterPro" id="IPR036388">
    <property type="entry name" value="WH-like_DNA-bd_sf"/>
</dbReference>
<dbReference type="GO" id="GO:0006950">
    <property type="term" value="P:response to stress"/>
    <property type="evidence" value="ECO:0007669"/>
    <property type="project" value="TreeGrafter"/>
</dbReference>
<dbReference type="InterPro" id="IPR023187">
    <property type="entry name" value="Tscrpt_reg_MarR-type_CS"/>
</dbReference>
<evidence type="ECO:0000313" key="5">
    <source>
        <dbReference type="EMBL" id="MCV7388161.1"/>
    </source>
</evidence>
<dbReference type="SMART" id="SM00347">
    <property type="entry name" value="HTH_MARR"/>
    <property type="match status" value="1"/>
</dbReference>